<evidence type="ECO:0000313" key="3">
    <source>
        <dbReference type="Proteomes" id="UP000886689"/>
    </source>
</evidence>
<proteinExistence type="predicted"/>
<dbReference type="Proteomes" id="UP000886689">
    <property type="component" value="Unassembled WGS sequence"/>
</dbReference>
<reference evidence="2" key="1">
    <citation type="submission" date="2020-10" db="EMBL/GenBank/DDBJ databases">
        <title>Connecting structure to function with the recovery of over 1000 high-quality activated sludge metagenome-assembled genomes encoding full-length rRNA genes using long-read sequencing.</title>
        <authorList>
            <person name="Singleton C.M."/>
            <person name="Petriglieri F."/>
            <person name="Kristensen J.M."/>
            <person name="Kirkegaard R.H."/>
            <person name="Michaelsen T.Y."/>
            <person name="Andersen M.H."/>
            <person name="Karst S.M."/>
            <person name="Dueholm M.S."/>
            <person name="Nielsen P.H."/>
            <person name="Albertsen M."/>
        </authorList>
    </citation>
    <scope>NUCLEOTIDE SEQUENCE</scope>
    <source>
        <strain evidence="2">Hirt_18-Q3-R61-65_BATAC.395</strain>
    </source>
</reference>
<dbReference type="EMBL" id="JADJUC010000022">
    <property type="protein sequence ID" value="MBK8525046.1"/>
    <property type="molecule type" value="Genomic_DNA"/>
</dbReference>
<evidence type="ECO:0008006" key="4">
    <source>
        <dbReference type="Google" id="ProtNLM"/>
    </source>
</evidence>
<accession>A0A9D7K3F9</accession>
<evidence type="ECO:0000313" key="2">
    <source>
        <dbReference type="EMBL" id="MBK8525046.1"/>
    </source>
</evidence>
<evidence type="ECO:0000256" key="1">
    <source>
        <dbReference type="SAM" id="SignalP"/>
    </source>
</evidence>
<feature type="signal peptide" evidence="1">
    <location>
        <begin position="1"/>
        <end position="23"/>
    </location>
</feature>
<sequence>MRNGLWQGTLLLCLGLFAVAAGAQERVVVCYNYGCQSTATVSFSKRQLAEVRDLLDDALNAAHERELIAVVIGRLLGWAGKQSPIRADRGGNYADEGIHGAMDCIDHATTTTRLLNMLARRGWLHWHRVLEPQVRTRVLIFDHWSAVIEEVPKAPFRDDDPLTSKHYVVDSWFYDNGQPAVVMPLDDWLDWEGPNVEHVEHE</sequence>
<gene>
    <name evidence="2" type="ORF">IPL58_13905</name>
</gene>
<feature type="chain" id="PRO_5038439843" description="Transglutaminase-like domain-containing protein" evidence="1">
    <location>
        <begin position="24"/>
        <end position="202"/>
    </location>
</feature>
<dbReference type="AlphaFoldDB" id="A0A9D7K3F9"/>
<keyword evidence="1" id="KW-0732">Signal</keyword>
<comment type="caution">
    <text evidence="2">The sequence shown here is derived from an EMBL/GenBank/DDBJ whole genome shotgun (WGS) entry which is preliminary data.</text>
</comment>
<organism evidence="2 3">
    <name type="scientific">Candidatus Proximibacter danicus</name>
    <dbReference type="NCBI Taxonomy" id="2954365"/>
    <lineage>
        <taxon>Bacteria</taxon>
        <taxon>Pseudomonadati</taxon>
        <taxon>Pseudomonadota</taxon>
        <taxon>Betaproteobacteria</taxon>
        <taxon>Candidatus Proximibacter</taxon>
    </lineage>
</organism>
<name>A0A9D7K3F9_9PROT</name>
<protein>
    <recommendedName>
        <fullName evidence="4">Transglutaminase-like domain-containing protein</fullName>
    </recommendedName>
</protein>